<sequence>MAGVCGLAILSCSLFGVCLEFSGGLSEACLVDVGIGVRVDRAESAAQFGGCGWLIGSAERREEAVVDLRVEDRDAYRW</sequence>
<dbReference type="EMBL" id="CP042305">
    <property type="protein sequence ID" value="QDZ15866.1"/>
    <property type="molecule type" value="Genomic_DNA"/>
</dbReference>
<dbReference type="RefSeq" id="WP_146321900.1">
    <property type="nucleotide sequence ID" value="NZ_CP042305.1"/>
</dbReference>
<dbReference type="Proteomes" id="UP000320216">
    <property type="component" value="Chromosome"/>
</dbReference>
<gene>
    <name evidence="1" type="ORF">FPZ11_14770</name>
</gene>
<evidence type="ECO:0000313" key="2">
    <source>
        <dbReference type="Proteomes" id="UP000320216"/>
    </source>
</evidence>
<name>A0A5B8M6D2_9MICO</name>
<keyword evidence="2" id="KW-1185">Reference proteome</keyword>
<reference evidence="1 2" key="1">
    <citation type="submission" date="2019-07" db="EMBL/GenBank/DDBJ databases">
        <title>Full genome sequence of Humibacter sp. WJ7-1.</title>
        <authorList>
            <person name="Im W.-T."/>
        </authorList>
    </citation>
    <scope>NUCLEOTIDE SEQUENCE [LARGE SCALE GENOMIC DNA]</scope>
    <source>
        <strain evidence="1 2">WJ7-1</strain>
    </source>
</reference>
<accession>A0A5B8M6D2</accession>
<evidence type="ECO:0000313" key="1">
    <source>
        <dbReference type="EMBL" id="QDZ15866.1"/>
    </source>
</evidence>
<organism evidence="1 2">
    <name type="scientific">Humibacter ginsenosidimutans</name>
    <dbReference type="NCBI Taxonomy" id="2599293"/>
    <lineage>
        <taxon>Bacteria</taxon>
        <taxon>Bacillati</taxon>
        <taxon>Actinomycetota</taxon>
        <taxon>Actinomycetes</taxon>
        <taxon>Micrococcales</taxon>
        <taxon>Microbacteriaceae</taxon>
        <taxon>Humibacter</taxon>
    </lineage>
</organism>
<dbReference type="AlphaFoldDB" id="A0A5B8M6D2"/>
<proteinExistence type="predicted"/>
<dbReference type="KEGG" id="huw:FPZ11_14770"/>
<protein>
    <submittedName>
        <fullName evidence="1">Uncharacterized protein</fullName>
    </submittedName>
</protein>